<protein>
    <submittedName>
        <fullName evidence="2">Uncharacterized protein</fullName>
    </submittedName>
</protein>
<feature type="compositionally biased region" description="Pro residues" evidence="1">
    <location>
        <begin position="36"/>
        <end position="50"/>
    </location>
</feature>
<evidence type="ECO:0000313" key="3">
    <source>
        <dbReference type="Proteomes" id="UP000186601"/>
    </source>
</evidence>
<proteinExistence type="predicted"/>
<reference evidence="2 3" key="1">
    <citation type="submission" date="2018-02" db="EMBL/GenBank/DDBJ databases">
        <title>Genome sequence of the basidiomycete white-rot fungus Phlebia centrifuga.</title>
        <authorList>
            <person name="Granchi Z."/>
            <person name="Peng M."/>
            <person name="de Vries R.P."/>
            <person name="Hilden K."/>
            <person name="Makela M.R."/>
            <person name="Grigoriev I."/>
            <person name="Riley R."/>
        </authorList>
    </citation>
    <scope>NUCLEOTIDE SEQUENCE [LARGE SCALE GENOMIC DNA]</scope>
    <source>
        <strain evidence="2 3">FBCC195</strain>
    </source>
</reference>
<name>A0A2R6NYN0_9APHY</name>
<gene>
    <name evidence="2" type="ORF">PHLCEN_2v6697</name>
</gene>
<dbReference type="OrthoDB" id="3044866at2759"/>
<keyword evidence="3" id="KW-1185">Reference proteome</keyword>
<feature type="region of interest" description="Disordered" evidence="1">
    <location>
        <begin position="1"/>
        <end position="87"/>
    </location>
</feature>
<feature type="compositionally biased region" description="Low complexity" evidence="1">
    <location>
        <begin position="289"/>
        <end position="304"/>
    </location>
</feature>
<dbReference type="Proteomes" id="UP000186601">
    <property type="component" value="Unassembled WGS sequence"/>
</dbReference>
<feature type="non-terminal residue" evidence="2">
    <location>
        <position position="1"/>
    </location>
</feature>
<accession>A0A2R6NYN0</accession>
<evidence type="ECO:0000256" key="1">
    <source>
        <dbReference type="SAM" id="MobiDB-lite"/>
    </source>
</evidence>
<feature type="compositionally biased region" description="Polar residues" evidence="1">
    <location>
        <begin position="63"/>
        <end position="82"/>
    </location>
</feature>
<dbReference type="AlphaFoldDB" id="A0A2R6NYN0"/>
<evidence type="ECO:0000313" key="2">
    <source>
        <dbReference type="EMBL" id="PSR80597.1"/>
    </source>
</evidence>
<feature type="region of interest" description="Disordered" evidence="1">
    <location>
        <begin position="272"/>
        <end position="305"/>
    </location>
</feature>
<sequence>SGSSASFLTGPSDPPPSHFQPQLFAPSPTLLDSSTQPPPLSRVFSLPPPVQGTSEDRRRAIYTKNSTNTRKSNGSGHSNSAHPRQPFPGVVQATGPFNIIPRIVPLQLPQTKPITVAFHPLLLHDPQLLTLPPLCLPFDVSPDLSHEMTWYFEFLTKHNLVFDVNVPCTGSDTAFSAVDTAISTWFERNDILFSPPPSYVEPQIFHDAHWMVVDTVLKTKYGKKTISLKPSATFITPASFCYSDLARSFNKFKHPTIRDRTVLWLEPDSTTENQISSGMMDQEPEYGDTTVSNTSNTPQSSTSSIVPRVDPITTITTSDSGISSASDNIWSRTPIPSSYPFYDLVINSAADSEPVLNGDISSRSSYSSQALVGPRVHRTISPPLSHSLHAIVEYPPLTPGLNCALDEDVCAWQEKAQSKARMGLVAGDLIVRGASCHAIAEALIAFVQNQHIPAAHRIPYQPRDRRTSITGRDLNLCSLYAIGRSFRVEASTGRGVETSVYQEVFSQLTSDHTRWRDRGAYRLPIISGNFCLLGDAELYWRAVGSLGDAELYWRAVGSLVAVYLLQYAAGPERLSPFMVIVLLAGAESTILGLLNENTIGALDPEKAMLLRPWLQLSHTTELPAHFADSFWQHVVLHFDTEPSGSWRRRSKEDHVSLSSDFASYVLLGHKQAIRTPEFTAIRAGFDLSWHSITAFFELFNVPSLHTALPSMPTLVLAMFNRHIRTEDEIVTHLKFRYLNDNPPSSLPRNQEQLIQELFHASVL</sequence>
<comment type="caution">
    <text evidence="2">The sequence shown here is derived from an EMBL/GenBank/DDBJ whole genome shotgun (WGS) entry which is preliminary data.</text>
</comment>
<organism evidence="2 3">
    <name type="scientific">Hermanssonia centrifuga</name>
    <dbReference type="NCBI Taxonomy" id="98765"/>
    <lineage>
        <taxon>Eukaryota</taxon>
        <taxon>Fungi</taxon>
        <taxon>Dikarya</taxon>
        <taxon>Basidiomycota</taxon>
        <taxon>Agaricomycotina</taxon>
        <taxon>Agaricomycetes</taxon>
        <taxon>Polyporales</taxon>
        <taxon>Meruliaceae</taxon>
        <taxon>Hermanssonia</taxon>
    </lineage>
</organism>
<dbReference type="EMBL" id="MLYV02000646">
    <property type="protein sequence ID" value="PSR80597.1"/>
    <property type="molecule type" value="Genomic_DNA"/>
</dbReference>